<comment type="caution">
    <text evidence="3">The sequence shown here is derived from an EMBL/GenBank/DDBJ whole genome shotgun (WGS) entry which is preliminary data.</text>
</comment>
<dbReference type="Proteomes" id="UP001165941">
    <property type="component" value="Unassembled WGS sequence"/>
</dbReference>
<dbReference type="SMART" id="SM00409">
    <property type="entry name" value="IG"/>
    <property type="match status" value="2"/>
</dbReference>
<keyword evidence="4" id="KW-1185">Reference proteome</keyword>
<organism evidence="3 4">
    <name type="scientific">Pontoporia blainvillei</name>
    <name type="common">Franciscana</name>
    <name type="synonym">Delphinus blainvillei</name>
    <dbReference type="NCBI Taxonomy" id="48723"/>
    <lineage>
        <taxon>Eukaryota</taxon>
        <taxon>Metazoa</taxon>
        <taxon>Chordata</taxon>
        <taxon>Craniata</taxon>
        <taxon>Vertebrata</taxon>
        <taxon>Euteleostomi</taxon>
        <taxon>Mammalia</taxon>
        <taxon>Eutheria</taxon>
        <taxon>Laurasiatheria</taxon>
        <taxon>Artiodactyla</taxon>
        <taxon>Whippomorpha</taxon>
        <taxon>Cetacea</taxon>
        <taxon>Odontoceti</taxon>
        <taxon>Pontoporiidae</taxon>
        <taxon>Pontoporia</taxon>
    </lineage>
</organism>
<dbReference type="PROSITE" id="PS50835">
    <property type="entry name" value="IG_LIKE"/>
    <property type="match status" value="2"/>
</dbReference>
<dbReference type="InterPro" id="IPR007110">
    <property type="entry name" value="Ig-like_dom"/>
</dbReference>
<evidence type="ECO:0000313" key="3">
    <source>
        <dbReference type="EMBL" id="NIG57775.1"/>
    </source>
</evidence>
<keyword evidence="1" id="KW-0677">Repeat</keyword>
<sequence>MHIDRNTGIIEMFMEKLQDEDEGTYTFQVQDGRATGHSTLVLIGDVYKKLQKEAEFQRQECIRKQGPHFAEYLSWEVTGECNVLLKCKVANIKKETHIVWYKDEREISVDEKHDFKDGICTLLITEFSKKDAGVYEVILKDDRGKDKSRLKLVDEAFKELMAEVCKTIALSATDLKIQSTVEGIRLYSFVTYYVDDLKVNWSHNGTAIKYTDRVKSGVTGEQIWLQINEPTPNDKGKYVMELFDGKTGHQKTVDLSGQEESKLVLWTYFLDIKCDSQTTEELKDQVVSFNRPLCVASSGRENSNFSFLSLQAYDEAFDEFQRLKQAAIVEKNRARVVGGLPDVVTIQEGKALNLTCIVWGDPTPEVSWLKNEKLLASDEHCNLRFEAGKTAYFTISGVRTSDSGKYGLVVKNKYGSEISDFTVSVFIPEEEARKAAEERPKGNKKAK</sequence>
<feature type="domain" description="Ig-like" evidence="2">
    <location>
        <begin position="346"/>
        <end position="424"/>
    </location>
</feature>
<dbReference type="PANTHER" id="PTHR13817">
    <property type="entry name" value="TITIN"/>
    <property type="match status" value="1"/>
</dbReference>
<dbReference type="InterPro" id="IPR050964">
    <property type="entry name" value="Striated_Muscle_Regulatory"/>
</dbReference>
<feature type="domain" description="Ig-like" evidence="2">
    <location>
        <begin position="67"/>
        <end position="153"/>
    </location>
</feature>
<dbReference type="SMART" id="SM00408">
    <property type="entry name" value="IGc2"/>
    <property type="match status" value="2"/>
</dbReference>
<dbReference type="EMBL" id="PGGH01000319">
    <property type="protein sequence ID" value="NIG57775.1"/>
    <property type="molecule type" value="Genomic_DNA"/>
</dbReference>
<dbReference type="Gene3D" id="2.60.40.10">
    <property type="entry name" value="Immunoglobulins"/>
    <property type="match status" value="4"/>
</dbReference>
<dbReference type="PANTHER" id="PTHR13817:SF16">
    <property type="entry name" value="MYOMESIN-1"/>
    <property type="match status" value="1"/>
</dbReference>
<dbReference type="InterPro" id="IPR036179">
    <property type="entry name" value="Ig-like_dom_sf"/>
</dbReference>
<dbReference type="InterPro" id="IPR003599">
    <property type="entry name" value="Ig_sub"/>
</dbReference>
<name>A0ABX0S2Y9_PONBL</name>
<protein>
    <submittedName>
        <fullName evidence="3">Myomesin-1</fullName>
    </submittedName>
</protein>
<reference evidence="3" key="1">
    <citation type="submission" date="2018-05" db="EMBL/GenBank/DDBJ databases">
        <authorList>
            <person name="Pedro S.L.S."/>
            <person name="Freitas R.C."/>
            <person name="Barreto A.S."/>
            <person name="Lima A.O.S."/>
        </authorList>
    </citation>
    <scope>NUCLEOTIDE SEQUENCE</scope>
    <source>
        <strain evidence="3">BP203</strain>
        <tissue evidence="3">Muscle</tissue>
    </source>
</reference>
<dbReference type="InterPro" id="IPR003598">
    <property type="entry name" value="Ig_sub2"/>
</dbReference>
<proteinExistence type="predicted"/>
<dbReference type="Pfam" id="PF07679">
    <property type="entry name" value="I-set"/>
    <property type="match status" value="2"/>
</dbReference>
<gene>
    <name evidence="3" type="ORF">BU61_12</name>
</gene>
<dbReference type="SUPFAM" id="SSF48726">
    <property type="entry name" value="Immunoglobulin"/>
    <property type="match status" value="3"/>
</dbReference>
<accession>A0ABX0S2Y9</accession>
<dbReference type="InterPro" id="IPR013098">
    <property type="entry name" value="Ig_I-set"/>
</dbReference>
<evidence type="ECO:0000313" key="4">
    <source>
        <dbReference type="Proteomes" id="UP001165941"/>
    </source>
</evidence>
<evidence type="ECO:0000259" key="2">
    <source>
        <dbReference type="PROSITE" id="PS50835"/>
    </source>
</evidence>
<evidence type="ECO:0000256" key="1">
    <source>
        <dbReference type="ARBA" id="ARBA00022737"/>
    </source>
</evidence>
<dbReference type="InterPro" id="IPR013783">
    <property type="entry name" value="Ig-like_fold"/>
</dbReference>